<dbReference type="InterPro" id="IPR002109">
    <property type="entry name" value="Glutaredoxin"/>
</dbReference>
<comment type="similarity">
    <text evidence="1">Belongs to the GST superfamily.</text>
</comment>
<dbReference type="UniPathway" id="UPA00662"/>
<accession>A0A6J2V1R9</accession>
<dbReference type="PROSITE" id="PS50405">
    <property type="entry name" value="GST_CTER"/>
    <property type="match status" value="1"/>
</dbReference>
<evidence type="ECO:0000313" key="5">
    <source>
        <dbReference type="RefSeq" id="XP_030625712.1"/>
    </source>
</evidence>
<dbReference type="OrthoDB" id="423541at2759"/>
<dbReference type="PANTHER" id="PTHR12782">
    <property type="entry name" value="MICROSOMAL PROSTAGLANDIN E SYNTHASE-2"/>
    <property type="match status" value="1"/>
</dbReference>
<dbReference type="AlphaFoldDB" id="A0A6J2V1R9"/>
<dbReference type="SFLD" id="SFLDG01203">
    <property type="entry name" value="Prostaglandin_E_synthase_like1"/>
    <property type="match status" value="1"/>
</dbReference>
<protein>
    <submittedName>
        <fullName evidence="5">Prostaglandin E synthase 2-like isoform X1</fullName>
    </submittedName>
</protein>
<name>A0A6J2V1R9_CHACN</name>
<dbReference type="InterPro" id="IPR040079">
    <property type="entry name" value="Glutathione_S-Trfase"/>
</dbReference>
<dbReference type="InterPro" id="IPR036249">
    <property type="entry name" value="Thioredoxin-like_sf"/>
</dbReference>
<dbReference type="Gene3D" id="3.40.30.10">
    <property type="entry name" value="Glutaredoxin"/>
    <property type="match status" value="1"/>
</dbReference>
<dbReference type="PROSITE" id="PS51354">
    <property type="entry name" value="GLUTAREDOXIN_2"/>
    <property type="match status" value="1"/>
</dbReference>
<evidence type="ECO:0000256" key="1">
    <source>
        <dbReference type="ARBA" id="ARBA00007409"/>
    </source>
</evidence>
<evidence type="ECO:0000313" key="4">
    <source>
        <dbReference type="Proteomes" id="UP000504632"/>
    </source>
</evidence>
<dbReference type="SFLD" id="SFLDS00019">
    <property type="entry name" value="Glutathione_Transferase_(cytos"/>
    <property type="match status" value="1"/>
</dbReference>
<gene>
    <name evidence="5" type="primary">LOC115808461</name>
</gene>
<dbReference type="Proteomes" id="UP000504632">
    <property type="component" value="Chromosome 3"/>
</dbReference>
<dbReference type="Gene3D" id="1.20.1050.10">
    <property type="match status" value="1"/>
</dbReference>
<dbReference type="PANTHER" id="PTHR12782:SF5">
    <property type="entry name" value="PROSTAGLANDIN E SYNTHASE 2"/>
    <property type="match status" value="1"/>
</dbReference>
<dbReference type="Pfam" id="PF00462">
    <property type="entry name" value="Glutaredoxin"/>
    <property type="match status" value="1"/>
</dbReference>
<dbReference type="SFLD" id="SFLDG01182">
    <property type="entry name" value="Prostaglandin_E_synthase_like"/>
    <property type="match status" value="1"/>
</dbReference>
<dbReference type="InterPro" id="IPR010987">
    <property type="entry name" value="Glutathione-S-Trfase_C-like"/>
</dbReference>
<keyword evidence="2" id="KW-0443">Lipid metabolism</keyword>
<dbReference type="SUPFAM" id="SSF47616">
    <property type="entry name" value="GST C-terminal domain-like"/>
    <property type="match status" value="1"/>
</dbReference>
<dbReference type="GO" id="GO:0005739">
    <property type="term" value="C:mitochondrion"/>
    <property type="evidence" value="ECO:0007669"/>
    <property type="project" value="TreeGrafter"/>
</dbReference>
<dbReference type="GO" id="GO:0001516">
    <property type="term" value="P:prostaglandin biosynthetic process"/>
    <property type="evidence" value="ECO:0007669"/>
    <property type="project" value="UniProtKB-UniPathway"/>
</dbReference>
<dbReference type="GeneID" id="115808461"/>
<dbReference type="RefSeq" id="XP_030625712.1">
    <property type="nucleotide sequence ID" value="XM_030769852.1"/>
</dbReference>
<dbReference type="SUPFAM" id="SSF52833">
    <property type="entry name" value="Thioredoxin-like"/>
    <property type="match status" value="1"/>
</dbReference>
<sequence length="399" mass="45604">MATSSVKFLGQLGWRLIRVQKSRTDAFLAVAQKGSLRGLCRAYGTSGSSVTAKLSRVVQRSNTRVLGGCAFLLGGGIGLYQTFKLSVHQTHLSEDETPMQESDSETKLTLYQYKTCPECSKLRAFLDYYGIPYETVEVSPVTRQEIKWSEYKKVPVLMIEGKETLVRANNYTHILKQINNAQLNDSSVIISAMKTCMIDKSKSLPEVISYYPRLTSTNIFGREVTEFTNRYWVMLNEIAIELIYPSKNARKQEVRWRQWADDWLVNLISPNVYRSPAEALASYDHIVRQGKFGPVEGVLAKYMGAVSMFFISKLLKIWYRLQDDVRQDLYSAVDEFITAIGRRRKFMGGDRPNLADLAVYGVLRAMEGLQAFDDVMERTKVKKWYLAMEKATREHHGQE</sequence>
<organism evidence="4 5">
    <name type="scientific">Chanos chanos</name>
    <name type="common">Milkfish</name>
    <name type="synonym">Mugil chanos</name>
    <dbReference type="NCBI Taxonomy" id="29144"/>
    <lineage>
        <taxon>Eukaryota</taxon>
        <taxon>Metazoa</taxon>
        <taxon>Chordata</taxon>
        <taxon>Craniata</taxon>
        <taxon>Vertebrata</taxon>
        <taxon>Euteleostomi</taxon>
        <taxon>Actinopterygii</taxon>
        <taxon>Neopterygii</taxon>
        <taxon>Teleostei</taxon>
        <taxon>Ostariophysi</taxon>
        <taxon>Gonorynchiformes</taxon>
        <taxon>Chanidae</taxon>
        <taxon>Chanos</taxon>
    </lineage>
</organism>
<evidence type="ECO:0000259" key="3">
    <source>
        <dbReference type="PROSITE" id="PS50405"/>
    </source>
</evidence>
<dbReference type="Pfam" id="PF13410">
    <property type="entry name" value="GST_C_2"/>
    <property type="match status" value="1"/>
</dbReference>
<feature type="domain" description="GST C-terminal" evidence="3">
    <location>
        <begin position="285"/>
        <end position="399"/>
    </location>
</feature>
<dbReference type="GO" id="GO:0050220">
    <property type="term" value="F:prostaglandin-E synthase activity"/>
    <property type="evidence" value="ECO:0007669"/>
    <property type="project" value="InterPro"/>
</dbReference>
<evidence type="ECO:0000256" key="2">
    <source>
        <dbReference type="ARBA" id="ARBA00023098"/>
    </source>
</evidence>
<proteinExistence type="inferred from homology"/>
<dbReference type="InterPro" id="IPR036282">
    <property type="entry name" value="Glutathione-S-Trfase_C_sf"/>
</dbReference>
<reference evidence="5" key="1">
    <citation type="submission" date="2025-08" db="UniProtKB">
        <authorList>
            <consortium name="RefSeq"/>
        </authorList>
    </citation>
    <scope>IDENTIFICATION</scope>
</reference>
<dbReference type="Gene3D" id="6.20.200.30">
    <property type="match status" value="1"/>
</dbReference>
<dbReference type="CDD" id="cd03197">
    <property type="entry name" value="GST_C_mPGES2"/>
    <property type="match status" value="1"/>
</dbReference>
<keyword evidence="4" id="KW-1185">Reference proteome</keyword>
<dbReference type="InParanoid" id="A0A6J2V1R9"/>
<dbReference type="InterPro" id="IPR034334">
    <property type="entry name" value="PGES2"/>
</dbReference>
<dbReference type="InterPro" id="IPR034335">
    <property type="entry name" value="PGES2_C"/>
</dbReference>